<evidence type="ECO:0000313" key="2">
    <source>
        <dbReference type="EMBL" id="MBK1630805.1"/>
    </source>
</evidence>
<feature type="transmembrane region" description="Helical" evidence="1">
    <location>
        <begin position="185"/>
        <end position="217"/>
    </location>
</feature>
<comment type="caution">
    <text evidence="2">The sequence shown here is derived from an EMBL/GenBank/DDBJ whole genome shotgun (WGS) entry which is preliminary data.</text>
</comment>
<dbReference type="RefSeq" id="WP_200236037.1">
    <property type="nucleotide sequence ID" value="NZ_NRRV01000016.1"/>
</dbReference>
<keyword evidence="1" id="KW-0472">Membrane</keyword>
<gene>
    <name evidence="2" type="ORF">CKO31_08625</name>
</gene>
<evidence type="ECO:0008006" key="4">
    <source>
        <dbReference type="Google" id="ProtNLM"/>
    </source>
</evidence>
<dbReference type="Pfam" id="PF20334">
    <property type="entry name" value="DUF6629"/>
    <property type="match status" value="1"/>
</dbReference>
<keyword evidence="1" id="KW-0812">Transmembrane</keyword>
<reference evidence="2 3" key="1">
    <citation type="journal article" date="2020" name="Microorganisms">
        <title>Osmotic Adaptation and Compatible Solute Biosynthesis of Phototrophic Bacteria as Revealed from Genome Analyses.</title>
        <authorList>
            <person name="Imhoff J.F."/>
            <person name="Rahn T."/>
            <person name="Kunzel S."/>
            <person name="Keller A."/>
            <person name="Neulinger S.C."/>
        </authorList>
    </citation>
    <scope>NUCLEOTIDE SEQUENCE [LARGE SCALE GENOMIC DNA]</scope>
    <source>
        <strain evidence="2 3">DSM 6210</strain>
    </source>
</reference>
<protein>
    <recommendedName>
        <fullName evidence="4">Carotenoid biosynthesis protein</fullName>
    </recommendedName>
</protein>
<proteinExistence type="predicted"/>
<feature type="transmembrane region" description="Helical" evidence="1">
    <location>
        <begin position="107"/>
        <end position="129"/>
    </location>
</feature>
<dbReference type="InterPro" id="IPR046737">
    <property type="entry name" value="DUF6629"/>
</dbReference>
<feature type="transmembrane region" description="Helical" evidence="1">
    <location>
        <begin position="6"/>
        <end position="26"/>
    </location>
</feature>
<feature type="transmembrane region" description="Helical" evidence="1">
    <location>
        <begin position="75"/>
        <end position="95"/>
    </location>
</feature>
<keyword evidence="1" id="KW-1133">Transmembrane helix</keyword>
<keyword evidence="3" id="KW-1185">Reference proteome</keyword>
<sequence length="244" mass="25715">MCFNAAASFAASAVLIPAGLHTLRIARAADTRWLALAAFPLLFGVQQALEGVLWLALGDPLGDFVGVPPPTLTPLLALGFLAFAYVLWPTLVPLAARSVEPRPQRRLLFGLLALAGAAGGLFIYLPLLLNPDWLGVSIVGGSILYEPNILLYSIPTAPLGRGLYALVVLVPLLASSEALARRFGLLICVSVIVSAVAYGYAFVSVWCFFAALLSAWLGVRLPARLGEQAAAGDGASAQQRLPQR</sequence>
<feature type="transmembrane region" description="Helical" evidence="1">
    <location>
        <begin position="33"/>
        <end position="55"/>
    </location>
</feature>
<accession>A0ABS1CG39</accession>
<name>A0ABS1CG39_9GAMM</name>
<evidence type="ECO:0000256" key="1">
    <source>
        <dbReference type="SAM" id="Phobius"/>
    </source>
</evidence>
<feature type="transmembrane region" description="Helical" evidence="1">
    <location>
        <begin position="149"/>
        <end position="173"/>
    </location>
</feature>
<organism evidence="2 3">
    <name type="scientific">Thiohalocapsa halophila</name>
    <dbReference type="NCBI Taxonomy" id="69359"/>
    <lineage>
        <taxon>Bacteria</taxon>
        <taxon>Pseudomonadati</taxon>
        <taxon>Pseudomonadota</taxon>
        <taxon>Gammaproteobacteria</taxon>
        <taxon>Chromatiales</taxon>
        <taxon>Chromatiaceae</taxon>
        <taxon>Thiohalocapsa</taxon>
    </lineage>
</organism>
<evidence type="ECO:0000313" key="3">
    <source>
        <dbReference type="Proteomes" id="UP000748752"/>
    </source>
</evidence>
<dbReference type="Proteomes" id="UP000748752">
    <property type="component" value="Unassembled WGS sequence"/>
</dbReference>
<dbReference type="EMBL" id="NRRV01000016">
    <property type="protein sequence ID" value="MBK1630805.1"/>
    <property type="molecule type" value="Genomic_DNA"/>
</dbReference>